<keyword evidence="1" id="KW-0812">Transmembrane</keyword>
<evidence type="ECO:0000313" key="2">
    <source>
        <dbReference type="EMBL" id="CAE8604445.1"/>
    </source>
</evidence>
<proteinExistence type="predicted"/>
<comment type="caution">
    <text evidence="2">The sequence shown here is derived from an EMBL/GenBank/DDBJ whole genome shotgun (WGS) entry which is preliminary data.</text>
</comment>
<dbReference type="OrthoDB" id="416869at2759"/>
<gene>
    <name evidence="2" type="ORF">PGLA1383_LOCUS22606</name>
</gene>
<dbReference type="AlphaFoldDB" id="A0A813EUM6"/>
<evidence type="ECO:0000256" key="1">
    <source>
        <dbReference type="SAM" id="Phobius"/>
    </source>
</evidence>
<feature type="non-terminal residue" evidence="2">
    <location>
        <position position="1"/>
    </location>
</feature>
<accession>A0A813EUM6</accession>
<protein>
    <submittedName>
        <fullName evidence="2">Uncharacterized protein</fullName>
    </submittedName>
</protein>
<feature type="transmembrane region" description="Helical" evidence="1">
    <location>
        <begin position="60"/>
        <end position="82"/>
    </location>
</feature>
<sequence length="142" mass="14762">MDDQVELATLEETGPLVGTASKRQFAAFDQDRFDVEAAARGYERRPKRCCEAETGLCSPFGVLGIVFGSLGVFAALLVTLVLTVNAWAVDAIDVIGTQSLGVAVRVGAVDIALLSARSSFAELTIGSPPGLGSDFLTLQGGV</sequence>
<dbReference type="Proteomes" id="UP000654075">
    <property type="component" value="Unassembled WGS sequence"/>
</dbReference>
<keyword evidence="1" id="KW-0472">Membrane</keyword>
<reference evidence="2" key="1">
    <citation type="submission" date="2021-02" db="EMBL/GenBank/DDBJ databases">
        <authorList>
            <person name="Dougan E. K."/>
            <person name="Rhodes N."/>
            <person name="Thang M."/>
            <person name="Chan C."/>
        </authorList>
    </citation>
    <scope>NUCLEOTIDE SEQUENCE</scope>
</reference>
<evidence type="ECO:0000313" key="3">
    <source>
        <dbReference type="Proteomes" id="UP000654075"/>
    </source>
</evidence>
<keyword evidence="1" id="KW-1133">Transmembrane helix</keyword>
<dbReference type="EMBL" id="CAJNNV010016454">
    <property type="protein sequence ID" value="CAE8604445.1"/>
    <property type="molecule type" value="Genomic_DNA"/>
</dbReference>
<organism evidence="2 3">
    <name type="scientific">Polarella glacialis</name>
    <name type="common">Dinoflagellate</name>
    <dbReference type="NCBI Taxonomy" id="89957"/>
    <lineage>
        <taxon>Eukaryota</taxon>
        <taxon>Sar</taxon>
        <taxon>Alveolata</taxon>
        <taxon>Dinophyceae</taxon>
        <taxon>Suessiales</taxon>
        <taxon>Suessiaceae</taxon>
        <taxon>Polarella</taxon>
    </lineage>
</organism>
<name>A0A813EUM6_POLGL</name>
<keyword evidence="3" id="KW-1185">Reference proteome</keyword>